<name>A0A430QH93_SCHBO</name>
<protein>
    <submittedName>
        <fullName evidence="8">Negative elongation factor C/D</fullName>
    </submittedName>
</protein>
<accession>A0A430QH93</accession>
<dbReference type="PANTHER" id="PTHR12144:SF0">
    <property type="entry name" value="NEGATIVE ELONGATION FACTOR C_D"/>
    <property type="match status" value="1"/>
</dbReference>
<dbReference type="PANTHER" id="PTHR12144">
    <property type="entry name" value="NEGATIVE ELONGATION FACTOR D"/>
    <property type="match status" value="1"/>
</dbReference>
<dbReference type="Proteomes" id="UP000290809">
    <property type="component" value="Unassembled WGS sequence"/>
</dbReference>
<dbReference type="InterPro" id="IPR006942">
    <property type="entry name" value="TH1"/>
</dbReference>
<sequence length="758" mass="85423">STISEIVGLKSCSISHPIMGLNRSVQMKSNNNNNNNLSYPPTSSLPTPSSTTGFSVSKQQTNVDNNIINQLHKTISSEHLNYNQVTSTTTTTTKSSIATFTTNTTMTTQINSNVYDLPEPEWITKLLKQYYEYNITHNKQNIPCSLFGNELYSPTTTTTTNVINDGVGGTGIGTGILPFDFEQYLFDQFNYEEFCTDSMNIPNQFTPNTLMLFLISLANITPYTRLSDIAKCAQLTLYRLLTKLIRYQTDCLVLQANLTEIKLNADQMQYEDAQSTRNIIESVVKEAILQNYDRSKAITCLTDEASADTMEWLSQMVESPTWRQTIYNLAQHPRNEDCPFLSLSMPCIAVKESLIGELVSVPLAWNTLGIFLKCVIYVLQPLLAAGDTVKDQTFMYSIAFLQPKRNNASCTNYSSVSHSEMSMVNSESLPSIDDVKGFVSAVDNEHQPYSSEGESHFSFDTAQDMLTHFLLEEAYKGDASPPVALLRQPIFIALLADALFASSDRLLTEQLEQYAYLYSYAAVVVEEIEPTTERRISCIRTEVDEAKREVLEASRICRQWNNMSGSGISLRAFRDLPSLLRCLSCRPVSLGVFRFVRVVFHTKRVDFELNMDTMKPYCIVVNELAEVNEYLRPALLAFITELLASSVEGMEDLSQLEYKRMLVGLLVHLLSCGHVLPVINTMHRLFLRNRVDVSIVRHFVTEVLKVAGQPYATFFMNALHPLVVHPDISDGLKGGKDTDYVNEFLEYYEKENSLSPSY</sequence>
<dbReference type="AlphaFoldDB" id="A0A430QH93"/>
<proteinExistence type="inferred from homology"/>
<dbReference type="GO" id="GO:0003723">
    <property type="term" value="F:RNA binding"/>
    <property type="evidence" value="ECO:0007669"/>
    <property type="project" value="TreeGrafter"/>
</dbReference>
<dbReference type="Pfam" id="PF04858">
    <property type="entry name" value="TH1"/>
    <property type="match status" value="2"/>
</dbReference>
<feature type="region of interest" description="Disordered" evidence="7">
    <location>
        <begin position="28"/>
        <end position="55"/>
    </location>
</feature>
<keyword evidence="9" id="KW-1185">Reference proteome</keyword>
<evidence type="ECO:0000256" key="4">
    <source>
        <dbReference type="ARBA" id="ARBA00023015"/>
    </source>
</evidence>
<dbReference type="STRING" id="6184.A0A430QH93"/>
<evidence type="ECO:0000256" key="5">
    <source>
        <dbReference type="ARBA" id="ARBA00023163"/>
    </source>
</evidence>
<keyword evidence="4" id="KW-0805">Transcription regulation</keyword>
<keyword evidence="8" id="KW-0251">Elongation factor</keyword>
<reference evidence="8 9" key="1">
    <citation type="journal article" date="2019" name="PLoS Pathog.">
        <title>Genome sequence of the bovine parasite Schistosoma bovis Tanzania.</title>
        <authorList>
            <person name="Oey H."/>
            <person name="Zakrzewski M."/>
            <person name="Gobert G."/>
            <person name="Gravermann K."/>
            <person name="Stoye J."/>
            <person name="Jones M."/>
            <person name="Mcmanus D."/>
            <person name="Krause L."/>
        </authorList>
    </citation>
    <scope>NUCLEOTIDE SEQUENCE [LARGE SCALE GENOMIC DNA]</scope>
    <source>
        <strain evidence="8 9">TAN1997</strain>
    </source>
</reference>
<evidence type="ECO:0000313" key="9">
    <source>
        <dbReference type="Proteomes" id="UP000290809"/>
    </source>
</evidence>
<gene>
    <name evidence="8" type="ORF">DC041_0011953</name>
</gene>
<feature type="non-terminal residue" evidence="8">
    <location>
        <position position="1"/>
    </location>
</feature>
<dbReference type="GO" id="GO:0034244">
    <property type="term" value="P:negative regulation of transcription elongation by RNA polymerase II"/>
    <property type="evidence" value="ECO:0007669"/>
    <property type="project" value="TreeGrafter"/>
</dbReference>
<keyword evidence="5" id="KW-0804">Transcription</keyword>
<evidence type="ECO:0000256" key="1">
    <source>
        <dbReference type="ARBA" id="ARBA00004123"/>
    </source>
</evidence>
<feature type="compositionally biased region" description="Low complexity" evidence="7">
    <location>
        <begin position="29"/>
        <end position="52"/>
    </location>
</feature>
<evidence type="ECO:0000256" key="7">
    <source>
        <dbReference type="SAM" id="MobiDB-lite"/>
    </source>
</evidence>
<comment type="caution">
    <text evidence="8">The sequence shown here is derived from an EMBL/GenBank/DDBJ whole genome shotgun (WGS) entry which is preliminary data.</text>
</comment>
<keyword evidence="8" id="KW-0648">Protein biosynthesis</keyword>
<comment type="subcellular location">
    <subcellularLocation>
        <location evidence="1">Nucleus</location>
    </subcellularLocation>
</comment>
<evidence type="ECO:0000256" key="3">
    <source>
        <dbReference type="ARBA" id="ARBA00022491"/>
    </source>
</evidence>
<dbReference type="GO" id="GO:0032021">
    <property type="term" value="C:NELF complex"/>
    <property type="evidence" value="ECO:0007669"/>
    <property type="project" value="TreeGrafter"/>
</dbReference>
<evidence type="ECO:0000256" key="2">
    <source>
        <dbReference type="ARBA" id="ARBA00005726"/>
    </source>
</evidence>
<dbReference type="GO" id="GO:0003746">
    <property type="term" value="F:translation elongation factor activity"/>
    <property type="evidence" value="ECO:0007669"/>
    <property type="project" value="UniProtKB-KW"/>
</dbReference>
<dbReference type="EMBL" id="QMKO01001726">
    <property type="protein sequence ID" value="RTG87053.1"/>
    <property type="molecule type" value="Genomic_DNA"/>
</dbReference>
<evidence type="ECO:0000256" key="6">
    <source>
        <dbReference type="ARBA" id="ARBA00023242"/>
    </source>
</evidence>
<evidence type="ECO:0000313" key="8">
    <source>
        <dbReference type="EMBL" id="RTG87053.1"/>
    </source>
</evidence>
<comment type="similarity">
    <text evidence="2">Belongs to the NELF-D family.</text>
</comment>
<organism evidence="8 9">
    <name type="scientific">Schistosoma bovis</name>
    <name type="common">Blood fluke</name>
    <dbReference type="NCBI Taxonomy" id="6184"/>
    <lineage>
        <taxon>Eukaryota</taxon>
        <taxon>Metazoa</taxon>
        <taxon>Spiralia</taxon>
        <taxon>Lophotrochozoa</taxon>
        <taxon>Platyhelminthes</taxon>
        <taxon>Trematoda</taxon>
        <taxon>Digenea</taxon>
        <taxon>Strigeidida</taxon>
        <taxon>Schistosomatoidea</taxon>
        <taxon>Schistosomatidae</taxon>
        <taxon>Schistosoma</taxon>
    </lineage>
</organism>
<keyword evidence="6" id="KW-0539">Nucleus</keyword>
<keyword evidence="3" id="KW-0678">Repressor</keyword>